<sequence length="280" mass="31897">MVCKLPAVFLLVPGIFLACTSLKPVQQLSEEARKGLGHFHKLGYNYAETCTMDCTFQKVRTFTVDRRLNCECASYQKADSVVWGLFRAMEQYWMGLSELASPRLTSYDLSAPVQSLHASEFVSLSEGEVSAIQKMAEFAVNTSTGRFRSRRILHYMKDADPHLRLLTEKLGFVLEQNLLGLLEIQQEEWYTHYKTQTINSGLNAMEKEWATEKHYQLVEDAEKIRLKVVSLVAMLDLIAEKHHSLAVTAEKIGSENFRNTTAALSDELKDLYVVFEQVNE</sequence>
<keyword evidence="3" id="KW-1185">Reference proteome</keyword>
<dbReference type="EMBL" id="FNZH01000001">
    <property type="protein sequence ID" value="SEI80412.1"/>
    <property type="molecule type" value="Genomic_DNA"/>
</dbReference>
<accession>A0A1H6TXD0</accession>
<evidence type="ECO:0000256" key="1">
    <source>
        <dbReference type="SAM" id="SignalP"/>
    </source>
</evidence>
<proteinExistence type="predicted"/>
<dbReference type="STRING" id="1416801.SAMN05192553_101357"/>
<evidence type="ECO:0000313" key="2">
    <source>
        <dbReference type="EMBL" id="SEI80412.1"/>
    </source>
</evidence>
<feature type="signal peptide" evidence="1">
    <location>
        <begin position="1"/>
        <end position="18"/>
    </location>
</feature>
<protein>
    <submittedName>
        <fullName evidence="2">Uncharacterized protein</fullName>
    </submittedName>
</protein>
<feature type="chain" id="PRO_5011725851" evidence="1">
    <location>
        <begin position="19"/>
        <end position="280"/>
    </location>
</feature>
<dbReference type="AlphaFoldDB" id="A0A1H6TXD0"/>
<dbReference type="PROSITE" id="PS51257">
    <property type="entry name" value="PROKAR_LIPOPROTEIN"/>
    <property type="match status" value="1"/>
</dbReference>
<dbReference type="Proteomes" id="UP000199403">
    <property type="component" value="Unassembled WGS sequence"/>
</dbReference>
<evidence type="ECO:0000313" key="3">
    <source>
        <dbReference type="Proteomes" id="UP000199403"/>
    </source>
</evidence>
<gene>
    <name evidence="2" type="ORF">SAMN05192553_101357</name>
</gene>
<organism evidence="2 3">
    <name type="scientific">Cyclobacterium xiamenense</name>
    <dbReference type="NCBI Taxonomy" id="1297121"/>
    <lineage>
        <taxon>Bacteria</taxon>
        <taxon>Pseudomonadati</taxon>
        <taxon>Bacteroidota</taxon>
        <taxon>Cytophagia</taxon>
        <taxon>Cytophagales</taxon>
        <taxon>Cyclobacteriaceae</taxon>
        <taxon>Cyclobacterium</taxon>
    </lineage>
</organism>
<keyword evidence="1" id="KW-0732">Signal</keyword>
<reference evidence="3" key="1">
    <citation type="submission" date="2016-10" db="EMBL/GenBank/DDBJ databases">
        <authorList>
            <person name="Varghese N."/>
            <person name="Submissions S."/>
        </authorList>
    </citation>
    <scope>NUCLEOTIDE SEQUENCE [LARGE SCALE GENOMIC DNA]</scope>
    <source>
        <strain evidence="3">IBRC-M 10761</strain>
    </source>
</reference>
<name>A0A1H6TXD0_9BACT</name>